<comment type="similarity">
    <text evidence="1">Belongs to the protein kinase superfamily. CAMK Ser/Thr protein kinase family.</text>
</comment>
<name>A0A9X0CYP3_9CNID</name>
<dbReference type="InterPro" id="IPR008271">
    <property type="entry name" value="Ser/Thr_kinase_AS"/>
</dbReference>
<dbReference type="OrthoDB" id="10256089at2759"/>
<dbReference type="SUPFAM" id="SSF50729">
    <property type="entry name" value="PH domain-like"/>
    <property type="match status" value="1"/>
</dbReference>
<dbReference type="SUPFAM" id="SSF56112">
    <property type="entry name" value="Protein kinase-like (PK-like)"/>
    <property type="match status" value="1"/>
</dbReference>
<evidence type="ECO:0000259" key="13">
    <source>
        <dbReference type="PROSITE" id="PS50002"/>
    </source>
</evidence>
<evidence type="ECO:0000256" key="8">
    <source>
        <dbReference type="ARBA" id="ARBA00022840"/>
    </source>
</evidence>
<feature type="domain" description="Ig-like" evidence="16">
    <location>
        <begin position="400"/>
        <end position="497"/>
    </location>
</feature>
<dbReference type="PROSITE" id="PS50002">
    <property type="entry name" value="SH3"/>
    <property type="match status" value="1"/>
</dbReference>
<evidence type="ECO:0000256" key="6">
    <source>
        <dbReference type="ARBA" id="ARBA00022741"/>
    </source>
</evidence>
<dbReference type="InterPro" id="IPR003599">
    <property type="entry name" value="Ig_sub"/>
</dbReference>
<evidence type="ECO:0000256" key="7">
    <source>
        <dbReference type="ARBA" id="ARBA00022777"/>
    </source>
</evidence>
<dbReference type="SMART" id="SM00060">
    <property type="entry name" value="FN3"/>
    <property type="match status" value="1"/>
</dbReference>
<feature type="region of interest" description="Disordered" evidence="12">
    <location>
        <begin position="390"/>
        <end position="409"/>
    </location>
</feature>
<evidence type="ECO:0000256" key="1">
    <source>
        <dbReference type="ARBA" id="ARBA00006692"/>
    </source>
</evidence>
<feature type="domain" description="Protein kinase" evidence="15">
    <location>
        <begin position="636"/>
        <end position="890"/>
    </location>
</feature>
<dbReference type="InterPro" id="IPR055251">
    <property type="entry name" value="SOS1_NGEF_PH"/>
</dbReference>
<evidence type="ECO:0000313" key="19">
    <source>
        <dbReference type="Proteomes" id="UP001163046"/>
    </source>
</evidence>
<accession>A0A9X0CYP3</accession>
<feature type="binding site" evidence="11">
    <location>
        <position position="674"/>
    </location>
    <ligand>
        <name>ATP</name>
        <dbReference type="ChEBI" id="CHEBI:30616"/>
    </ligand>
</feature>
<dbReference type="Pfam" id="PF22697">
    <property type="entry name" value="SOS1_NGEF_PH"/>
    <property type="match status" value="1"/>
</dbReference>
<organism evidence="18 19">
    <name type="scientific">Desmophyllum pertusum</name>
    <dbReference type="NCBI Taxonomy" id="174260"/>
    <lineage>
        <taxon>Eukaryota</taxon>
        <taxon>Metazoa</taxon>
        <taxon>Cnidaria</taxon>
        <taxon>Anthozoa</taxon>
        <taxon>Hexacorallia</taxon>
        <taxon>Scleractinia</taxon>
        <taxon>Caryophylliina</taxon>
        <taxon>Caryophylliidae</taxon>
        <taxon>Desmophyllum</taxon>
    </lineage>
</organism>
<sequence>MSKALDIMYVVPKKANDMMNVGMLEGYTGKIAAQGQLIMQDTLIVADPETRKPCKRQVFLFEQLMIFSEPFERKLDWTVYIYRHSIKVNHMHYMEGVGDDQLTFAIWTGSDPDAEIFTMTASSADKKKDWLLALKRLRESQHAFAIESTDAGQMLNQGHRALERPIEYQKQQANGPPALTPGGPVTTQGQVTPSSSTTLPMTTAASRGHSLSLPDTGSLKKPSQIPVASSPTNRLKHMNLIALETAQSLEDLTSPFSTASRNKERFVVLEDFKSKDKDHLSVKKGEVVYLVSNKKHDKNWRYVCNFTADKLGLVPAKILRKEANNNVEESDALLSPKKTTFSRKKVSRHESFTSDDKARRTQKKQKDSYLNAFSNKIKQNIDKYRTELSVENDHENDDIPASSTNKKENSTEITFNEVLHDVTVVSGQHLRLQCKLSSLPTHPLTVTWTKNQHFIENYDNVTLVNDGRTLALDVTPTETADTGHYKCYVTCGSRRITCSAYVAVLGVPEPPSKPFVKEMTSSSLVLHWEPPQLDGGKPILAYTVEYKETGVSVWQAAVPFVAGNSTLIDDLTPGATYQFRVSANNEIGISRPSPISDSITLDVESDDEKKKKPKRKQRANSRTEPILWKKDIDTCYNIYAELGRGRFSVVKKSVEKVTGNEYAAKLVKKRMVGKEEVEDEIQLLRRLKHPHLSSFIDAYDTPKNYVVIIEFLAGGRLFDHLVVMDNLTEKVAIGHVREMLEGVQHLRDLSIVHLDLKPQNLLLDSGPLPKVKIIDFGCATEISDSESVVKQVFGNPECSAPELVNRKPVDFTTDTWSIGVITYVILSGVSPFQGETVEETCRNITEVKYEFNPKHFEPISQQGKDFISSLLVQNPKKRADCQNCLNSQWIKMISPRPPSPVKTVKLNTTRLAAFNARRRNQHDITPLPSSKNNKNVTTV</sequence>
<dbReference type="AlphaFoldDB" id="A0A9X0CYP3"/>
<dbReference type="GO" id="GO:0043065">
    <property type="term" value="P:positive regulation of apoptotic process"/>
    <property type="evidence" value="ECO:0007669"/>
    <property type="project" value="TreeGrafter"/>
</dbReference>
<dbReference type="InterPro" id="IPR013098">
    <property type="entry name" value="Ig_I-set"/>
</dbReference>
<reference evidence="18" key="1">
    <citation type="submission" date="2023-01" db="EMBL/GenBank/DDBJ databases">
        <title>Genome assembly of the deep-sea coral Lophelia pertusa.</title>
        <authorList>
            <person name="Herrera S."/>
            <person name="Cordes E."/>
        </authorList>
    </citation>
    <scope>NUCLEOTIDE SEQUENCE</scope>
    <source>
        <strain evidence="18">USNM1676648</strain>
        <tissue evidence="18">Polyp</tissue>
    </source>
</reference>
<dbReference type="SUPFAM" id="SSF50044">
    <property type="entry name" value="SH3-domain"/>
    <property type="match status" value="1"/>
</dbReference>
<keyword evidence="9" id="KW-0393">Immunoglobulin domain</keyword>
<dbReference type="InterPro" id="IPR001849">
    <property type="entry name" value="PH_domain"/>
</dbReference>
<protein>
    <submittedName>
        <fullName evidence="18">Uncharacterized protein</fullName>
    </submittedName>
</protein>
<dbReference type="SMART" id="SM00326">
    <property type="entry name" value="SH3"/>
    <property type="match status" value="1"/>
</dbReference>
<dbReference type="InterPro" id="IPR036116">
    <property type="entry name" value="FN3_sf"/>
</dbReference>
<dbReference type="Pfam" id="PF00069">
    <property type="entry name" value="Pkinase"/>
    <property type="match status" value="1"/>
</dbReference>
<dbReference type="Pfam" id="PF07679">
    <property type="entry name" value="I-set"/>
    <property type="match status" value="1"/>
</dbReference>
<dbReference type="SMART" id="SM00233">
    <property type="entry name" value="PH"/>
    <property type="match status" value="1"/>
</dbReference>
<feature type="domain" description="SH3" evidence="13">
    <location>
        <begin position="261"/>
        <end position="324"/>
    </location>
</feature>
<keyword evidence="6 11" id="KW-0547">Nucleotide-binding</keyword>
<evidence type="ECO:0000259" key="17">
    <source>
        <dbReference type="PROSITE" id="PS50853"/>
    </source>
</evidence>
<dbReference type="CDD" id="cd00063">
    <property type="entry name" value="FN3"/>
    <property type="match status" value="1"/>
</dbReference>
<keyword evidence="19" id="KW-1185">Reference proteome</keyword>
<gene>
    <name evidence="18" type="ORF">OS493_008888</name>
</gene>
<dbReference type="InterPro" id="IPR036179">
    <property type="entry name" value="Ig-like_dom_sf"/>
</dbReference>
<feature type="region of interest" description="Disordered" evidence="12">
    <location>
        <begin position="172"/>
        <end position="230"/>
    </location>
</feature>
<evidence type="ECO:0000259" key="15">
    <source>
        <dbReference type="PROSITE" id="PS50011"/>
    </source>
</evidence>
<feature type="compositionally biased region" description="Basic and acidic residues" evidence="12">
    <location>
        <begin position="348"/>
        <end position="367"/>
    </location>
</feature>
<dbReference type="PROSITE" id="PS00107">
    <property type="entry name" value="PROTEIN_KINASE_ATP"/>
    <property type="match status" value="1"/>
</dbReference>
<dbReference type="SMART" id="SM00409">
    <property type="entry name" value="IG"/>
    <property type="match status" value="1"/>
</dbReference>
<dbReference type="PROSITE" id="PS00108">
    <property type="entry name" value="PROTEIN_KINASE_ST"/>
    <property type="match status" value="1"/>
</dbReference>
<feature type="region of interest" description="Disordered" evidence="12">
    <location>
        <begin position="338"/>
        <end position="368"/>
    </location>
</feature>
<evidence type="ECO:0000256" key="9">
    <source>
        <dbReference type="ARBA" id="ARBA00023319"/>
    </source>
</evidence>
<dbReference type="Gene3D" id="3.30.200.20">
    <property type="entry name" value="Phosphorylase Kinase, domain 1"/>
    <property type="match status" value="1"/>
</dbReference>
<dbReference type="Gene3D" id="2.60.40.10">
    <property type="entry name" value="Immunoglobulins"/>
    <property type="match status" value="2"/>
</dbReference>
<evidence type="ECO:0000256" key="12">
    <source>
        <dbReference type="SAM" id="MobiDB-lite"/>
    </source>
</evidence>
<dbReference type="PROSITE" id="PS50011">
    <property type="entry name" value="PROTEIN_KINASE_DOM"/>
    <property type="match status" value="1"/>
</dbReference>
<feature type="region of interest" description="Disordered" evidence="12">
    <location>
        <begin position="598"/>
        <end position="622"/>
    </location>
</feature>
<dbReference type="Pfam" id="PF00018">
    <property type="entry name" value="SH3_1"/>
    <property type="match status" value="1"/>
</dbReference>
<dbReference type="FunFam" id="1.10.510.10:FF:000571">
    <property type="entry name" value="Maternal embryonic leucine zipper kinase"/>
    <property type="match status" value="1"/>
</dbReference>
<keyword evidence="5" id="KW-0677">Repeat</keyword>
<dbReference type="InterPro" id="IPR007110">
    <property type="entry name" value="Ig-like_dom"/>
</dbReference>
<dbReference type="PANTHER" id="PTHR24342">
    <property type="entry name" value="SERINE/THREONINE-PROTEIN KINASE 17"/>
    <property type="match status" value="1"/>
</dbReference>
<evidence type="ECO:0000256" key="4">
    <source>
        <dbReference type="ARBA" id="ARBA00022679"/>
    </source>
</evidence>
<dbReference type="PROSITE" id="PS50853">
    <property type="entry name" value="FN3"/>
    <property type="match status" value="1"/>
</dbReference>
<keyword evidence="3" id="KW-0723">Serine/threonine-protein kinase</keyword>
<dbReference type="GO" id="GO:0005634">
    <property type="term" value="C:nucleus"/>
    <property type="evidence" value="ECO:0007669"/>
    <property type="project" value="TreeGrafter"/>
</dbReference>
<dbReference type="InterPro" id="IPR000719">
    <property type="entry name" value="Prot_kinase_dom"/>
</dbReference>
<feature type="domain" description="PH" evidence="14">
    <location>
        <begin position="30"/>
        <end position="139"/>
    </location>
</feature>
<dbReference type="GO" id="GO:0004674">
    <property type="term" value="F:protein serine/threonine kinase activity"/>
    <property type="evidence" value="ECO:0007669"/>
    <property type="project" value="UniProtKB-KW"/>
</dbReference>
<dbReference type="InterPro" id="IPR036028">
    <property type="entry name" value="SH3-like_dom_sf"/>
</dbReference>
<dbReference type="InterPro" id="IPR017441">
    <property type="entry name" value="Protein_kinase_ATP_BS"/>
</dbReference>
<evidence type="ECO:0000256" key="10">
    <source>
        <dbReference type="PROSITE-ProRule" id="PRU00192"/>
    </source>
</evidence>
<dbReference type="Pfam" id="PF00041">
    <property type="entry name" value="fn3"/>
    <property type="match status" value="1"/>
</dbReference>
<dbReference type="SMART" id="SM00220">
    <property type="entry name" value="S_TKc"/>
    <property type="match status" value="1"/>
</dbReference>
<dbReference type="PROSITE" id="PS50835">
    <property type="entry name" value="IG_LIKE"/>
    <property type="match status" value="1"/>
</dbReference>
<keyword evidence="4" id="KW-0808">Transferase</keyword>
<dbReference type="SUPFAM" id="SSF48726">
    <property type="entry name" value="Immunoglobulin"/>
    <property type="match status" value="1"/>
</dbReference>
<dbReference type="CDD" id="cd00096">
    <property type="entry name" value="Ig"/>
    <property type="match status" value="1"/>
</dbReference>
<feature type="domain" description="Fibronectin type-III" evidence="17">
    <location>
        <begin position="510"/>
        <end position="606"/>
    </location>
</feature>
<evidence type="ECO:0000256" key="2">
    <source>
        <dbReference type="ARBA" id="ARBA00022443"/>
    </source>
</evidence>
<dbReference type="Proteomes" id="UP001163046">
    <property type="component" value="Unassembled WGS sequence"/>
</dbReference>
<dbReference type="PANTHER" id="PTHR24342:SF21">
    <property type="entry name" value="TRIO RHO GUANINE NUCLEOTIDE EXCHANGE FACTOR"/>
    <property type="match status" value="1"/>
</dbReference>
<dbReference type="GO" id="GO:0035556">
    <property type="term" value="P:intracellular signal transduction"/>
    <property type="evidence" value="ECO:0007669"/>
    <property type="project" value="TreeGrafter"/>
</dbReference>
<keyword evidence="2 10" id="KW-0728">SH3 domain</keyword>
<dbReference type="InterPro" id="IPR011993">
    <property type="entry name" value="PH-like_dom_sf"/>
</dbReference>
<feature type="compositionally biased region" description="Polar residues" evidence="12">
    <location>
        <begin position="927"/>
        <end position="939"/>
    </location>
</feature>
<dbReference type="PROSITE" id="PS50003">
    <property type="entry name" value="PH_DOMAIN"/>
    <property type="match status" value="1"/>
</dbReference>
<proteinExistence type="inferred from homology"/>
<comment type="caution">
    <text evidence="18">The sequence shown here is derived from an EMBL/GenBank/DDBJ whole genome shotgun (WGS) entry which is preliminary data.</text>
</comment>
<keyword evidence="7" id="KW-0418">Kinase</keyword>
<keyword evidence="8 11" id="KW-0067">ATP-binding</keyword>
<dbReference type="InterPro" id="IPR003961">
    <property type="entry name" value="FN3_dom"/>
</dbReference>
<dbReference type="GO" id="GO:0005524">
    <property type="term" value="F:ATP binding"/>
    <property type="evidence" value="ECO:0007669"/>
    <property type="project" value="UniProtKB-UniRule"/>
</dbReference>
<dbReference type="Gene3D" id="2.30.30.40">
    <property type="entry name" value="SH3 Domains"/>
    <property type="match status" value="1"/>
</dbReference>
<dbReference type="Gene3D" id="1.10.510.10">
    <property type="entry name" value="Transferase(Phosphotransferase) domain 1"/>
    <property type="match status" value="1"/>
</dbReference>
<dbReference type="InterPro" id="IPR011009">
    <property type="entry name" value="Kinase-like_dom_sf"/>
</dbReference>
<feature type="region of interest" description="Disordered" evidence="12">
    <location>
        <begin position="917"/>
        <end position="939"/>
    </location>
</feature>
<evidence type="ECO:0000313" key="18">
    <source>
        <dbReference type="EMBL" id="KAJ7380430.1"/>
    </source>
</evidence>
<dbReference type="InterPro" id="IPR001452">
    <property type="entry name" value="SH3_domain"/>
</dbReference>
<feature type="compositionally biased region" description="Low complexity" evidence="12">
    <location>
        <begin position="192"/>
        <end position="206"/>
    </location>
</feature>
<evidence type="ECO:0000256" key="3">
    <source>
        <dbReference type="ARBA" id="ARBA00022527"/>
    </source>
</evidence>
<evidence type="ECO:0000259" key="14">
    <source>
        <dbReference type="PROSITE" id="PS50003"/>
    </source>
</evidence>
<dbReference type="Gene3D" id="2.30.29.30">
    <property type="entry name" value="Pleckstrin-homology domain (PH domain)/Phosphotyrosine-binding domain (PTB)"/>
    <property type="match status" value="1"/>
</dbReference>
<evidence type="ECO:0000256" key="11">
    <source>
        <dbReference type="PROSITE-ProRule" id="PRU10141"/>
    </source>
</evidence>
<dbReference type="PRINTS" id="PR00014">
    <property type="entry name" value="FNTYPEIII"/>
</dbReference>
<dbReference type="InterPro" id="IPR013783">
    <property type="entry name" value="Ig-like_fold"/>
</dbReference>
<evidence type="ECO:0000259" key="16">
    <source>
        <dbReference type="PROSITE" id="PS50835"/>
    </source>
</evidence>
<dbReference type="EMBL" id="MU826353">
    <property type="protein sequence ID" value="KAJ7380430.1"/>
    <property type="molecule type" value="Genomic_DNA"/>
</dbReference>
<dbReference type="SUPFAM" id="SSF49265">
    <property type="entry name" value="Fibronectin type III"/>
    <property type="match status" value="1"/>
</dbReference>
<evidence type="ECO:0000256" key="5">
    <source>
        <dbReference type="ARBA" id="ARBA00022737"/>
    </source>
</evidence>